<organism evidence="1 2">
    <name type="scientific">Plakobranchus ocellatus</name>
    <dbReference type="NCBI Taxonomy" id="259542"/>
    <lineage>
        <taxon>Eukaryota</taxon>
        <taxon>Metazoa</taxon>
        <taxon>Spiralia</taxon>
        <taxon>Lophotrochozoa</taxon>
        <taxon>Mollusca</taxon>
        <taxon>Gastropoda</taxon>
        <taxon>Heterobranchia</taxon>
        <taxon>Euthyneura</taxon>
        <taxon>Panpulmonata</taxon>
        <taxon>Sacoglossa</taxon>
        <taxon>Placobranchoidea</taxon>
        <taxon>Plakobranchidae</taxon>
        <taxon>Plakobranchus</taxon>
    </lineage>
</organism>
<proteinExistence type="predicted"/>
<dbReference type="EMBL" id="BLXT01003598">
    <property type="protein sequence ID" value="GFO02510.1"/>
    <property type="molecule type" value="Genomic_DNA"/>
</dbReference>
<accession>A0AAV4A551</accession>
<name>A0AAV4A551_9GAST</name>
<keyword evidence="2" id="KW-1185">Reference proteome</keyword>
<reference evidence="1 2" key="1">
    <citation type="journal article" date="2021" name="Elife">
        <title>Chloroplast acquisition without the gene transfer in kleptoplastic sea slugs, Plakobranchus ocellatus.</title>
        <authorList>
            <person name="Maeda T."/>
            <person name="Takahashi S."/>
            <person name="Yoshida T."/>
            <person name="Shimamura S."/>
            <person name="Takaki Y."/>
            <person name="Nagai Y."/>
            <person name="Toyoda A."/>
            <person name="Suzuki Y."/>
            <person name="Arimoto A."/>
            <person name="Ishii H."/>
            <person name="Satoh N."/>
            <person name="Nishiyama T."/>
            <person name="Hasebe M."/>
            <person name="Maruyama T."/>
            <person name="Minagawa J."/>
            <person name="Obokata J."/>
            <person name="Shigenobu S."/>
        </authorList>
    </citation>
    <scope>NUCLEOTIDE SEQUENCE [LARGE SCALE GENOMIC DNA]</scope>
</reference>
<sequence>MAETMLSTQESCKSGRPFFEFKLEWQNEFSKKIFHMRKPTCEFIRIIDEVFNRLNAKIPLAKGHKAALSRDNQDKWQEFFKQAKSDLLTLLDNDGTPLHASGRCSHKYGVEEPHAVQLIKMIAHSYVTLRLWKCGKQHHQRVLLKGHSSKRMAYNKIVLFSGL</sequence>
<comment type="caution">
    <text evidence="1">The sequence shown here is derived from an EMBL/GenBank/DDBJ whole genome shotgun (WGS) entry which is preliminary data.</text>
</comment>
<evidence type="ECO:0000313" key="2">
    <source>
        <dbReference type="Proteomes" id="UP000735302"/>
    </source>
</evidence>
<evidence type="ECO:0000313" key="1">
    <source>
        <dbReference type="EMBL" id="GFO02510.1"/>
    </source>
</evidence>
<dbReference type="Proteomes" id="UP000735302">
    <property type="component" value="Unassembled WGS sequence"/>
</dbReference>
<protein>
    <submittedName>
        <fullName evidence="1">THAP domain-containing protein 9</fullName>
    </submittedName>
</protein>
<gene>
    <name evidence="1" type="ORF">PoB_002901500</name>
</gene>
<dbReference type="AlphaFoldDB" id="A0AAV4A551"/>